<evidence type="ECO:0000256" key="1">
    <source>
        <dbReference type="SAM" id="MobiDB-lite"/>
    </source>
</evidence>
<keyword evidence="3" id="KW-1185">Reference proteome</keyword>
<evidence type="ECO:0000313" key="3">
    <source>
        <dbReference type="Proteomes" id="UP000324222"/>
    </source>
</evidence>
<dbReference type="AlphaFoldDB" id="A0A5B7JGS1"/>
<dbReference type="Proteomes" id="UP000324222">
    <property type="component" value="Unassembled WGS sequence"/>
</dbReference>
<comment type="caution">
    <text evidence="2">The sequence shown here is derived from an EMBL/GenBank/DDBJ whole genome shotgun (WGS) entry which is preliminary data.</text>
</comment>
<gene>
    <name evidence="2" type="ORF">E2C01_088502</name>
</gene>
<reference evidence="2 3" key="1">
    <citation type="submission" date="2019-05" db="EMBL/GenBank/DDBJ databases">
        <title>Another draft genome of Portunus trituberculatus and its Hox gene families provides insights of decapod evolution.</title>
        <authorList>
            <person name="Jeong J.-H."/>
            <person name="Song I."/>
            <person name="Kim S."/>
            <person name="Choi T."/>
            <person name="Kim D."/>
            <person name="Ryu S."/>
            <person name="Kim W."/>
        </authorList>
    </citation>
    <scope>NUCLEOTIDE SEQUENCE [LARGE SCALE GENOMIC DNA]</scope>
    <source>
        <tissue evidence="2">Muscle</tissue>
    </source>
</reference>
<organism evidence="2 3">
    <name type="scientific">Portunus trituberculatus</name>
    <name type="common">Swimming crab</name>
    <name type="synonym">Neptunus trituberculatus</name>
    <dbReference type="NCBI Taxonomy" id="210409"/>
    <lineage>
        <taxon>Eukaryota</taxon>
        <taxon>Metazoa</taxon>
        <taxon>Ecdysozoa</taxon>
        <taxon>Arthropoda</taxon>
        <taxon>Crustacea</taxon>
        <taxon>Multicrustacea</taxon>
        <taxon>Malacostraca</taxon>
        <taxon>Eumalacostraca</taxon>
        <taxon>Eucarida</taxon>
        <taxon>Decapoda</taxon>
        <taxon>Pleocyemata</taxon>
        <taxon>Brachyura</taxon>
        <taxon>Eubrachyura</taxon>
        <taxon>Portunoidea</taxon>
        <taxon>Portunidae</taxon>
        <taxon>Portuninae</taxon>
        <taxon>Portunus</taxon>
    </lineage>
</organism>
<accession>A0A5B7JGS1</accession>
<proteinExistence type="predicted"/>
<evidence type="ECO:0000313" key="2">
    <source>
        <dbReference type="EMBL" id="MPC93376.1"/>
    </source>
</evidence>
<sequence length="126" mass="14442">MLNSQFHTFLQPRSSQQSAVSTPSGPSLPHTTTHSVTRLFHLHQLGGFIRWFAVRCFKANMVDPIDSKLFCTIVILRNTSNAYVRTMTITLLEQVRILQAVVSFVHNPSVHVAHRRYKTNYAFPFQ</sequence>
<feature type="region of interest" description="Disordered" evidence="1">
    <location>
        <begin position="1"/>
        <end position="31"/>
    </location>
</feature>
<name>A0A5B7JGS1_PORTR</name>
<dbReference type="EMBL" id="VSRR010094690">
    <property type="protein sequence ID" value="MPC93376.1"/>
    <property type="molecule type" value="Genomic_DNA"/>
</dbReference>
<protein>
    <submittedName>
        <fullName evidence="2">Uncharacterized protein</fullName>
    </submittedName>
</protein>